<accession>J6HMY4</accession>
<dbReference type="PATRIC" id="fig|796941.3.peg.637"/>
<gene>
    <name evidence="4" type="ORF">HMPREF1143_1381</name>
</gene>
<dbReference type="InterPro" id="IPR009057">
    <property type="entry name" value="Homeodomain-like_sf"/>
</dbReference>
<evidence type="ECO:0000256" key="2">
    <source>
        <dbReference type="PROSITE-ProRule" id="PRU00335"/>
    </source>
</evidence>
<name>J6HMY4_9FIRM</name>
<dbReference type="PROSITE" id="PS50977">
    <property type="entry name" value="HTH_TETR_2"/>
    <property type="match status" value="1"/>
</dbReference>
<dbReference type="SUPFAM" id="SSF46689">
    <property type="entry name" value="Homeodomain-like"/>
    <property type="match status" value="1"/>
</dbReference>
<dbReference type="AlphaFoldDB" id="J6HMY4"/>
<keyword evidence="5" id="KW-1185">Reference proteome</keyword>
<dbReference type="EMBL" id="ALNK01000014">
    <property type="protein sequence ID" value="EJU23748.1"/>
    <property type="molecule type" value="Genomic_DNA"/>
</dbReference>
<dbReference type="PANTHER" id="PTHR43479">
    <property type="entry name" value="ACREF/ENVCD OPERON REPRESSOR-RELATED"/>
    <property type="match status" value="1"/>
</dbReference>
<organism evidence="4 5">
    <name type="scientific">Peptoanaerobacter stomatis</name>
    <dbReference type="NCBI Taxonomy" id="796937"/>
    <lineage>
        <taxon>Bacteria</taxon>
        <taxon>Bacillati</taxon>
        <taxon>Bacillota</taxon>
        <taxon>Clostridia</taxon>
        <taxon>Peptostreptococcales</taxon>
        <taxon>Filifactoraceae</taxon>
        <taxon>Peptoanaerobacter</taxon>
    </lineage>
</organism>
<dbReference type="PANTHER" id="PTHR43479:SF11">
    <property type="entry name" value="ACREF_ENVCD OPERON REPRESSOR-RELATED"/>
    <property type="match status" value="1"/>
</dbReference>
<dbReference type="PRINTS" id="PR00455">
    <property type="entry name" value="HTHTETR"/>
</dbReference>
<dbReference type="InterPro" id="IPR050624">
    <property type="entry name" value="HTH-type_Tx_Regulator"/>
</dbReference>
<evidence type="ECO:0000313" key="4">
    <source>
        <dbReference type="EMBL" id="EJU23748.1"/>
    </source>
</evidence>
<sequence length="206" mass="23930">MSDLTGYELTHKNIVDSGIKHFLKYGYERSNLRKICKDAGVTTGAFYRHFEDKEDLFVALVEPLANEILEFYSKFETESFQSLKRDELEDLADINVNGSIETALYMFGKKELFELLMYHAYGTKYANFADKLVELEDENRKKVFQIVAGKKQMIEIPETTIHLLDHAYINALCEIIIHSKTESEVRMNSKIVAEFFNNGWENLRGF</sequence>
<protein>
    <submittedName>
        <fullName evidence="4">Transcriptional regulator, TetR family</fullName>
    </submittedName>
</protein>
<dbReference type="GO" id="GO:0003677">
    <property type="term" value="F:DNA binding"/>
    <property type="evidence" value="ECO:0007669"/>
    <property type="project" value="UniProtKB-UniRule"/>
</dbReference>
<evidence type="ECO:0000259" key="3">
    <source>
        <dbReference type="PROSITE" id="PS50977"/>
    </source>
</evidence>
<feature type="DNA-binding region" description="H-T-H motif" evidence="2">
    <location>
        <begin position="31"/>
        <end position="50"/>
    </location>
</feature>
<comment type="caution">
    <text evidence="4">The sequence shown here is derived from an EMBL/GenBank/DDBJ whole genome shotgun (WGS) entry which is preliminary data.</text>
</comment>
<reference evidence="4 5" key="1">
    <citation type="submission" date="2012-07" db="EMBL/GenBank/DDBJ databases">
        <authorList>
            <person name="Durkin A.S."/>
            <person name="McCorrison J."/>
            <person name="Torralba M."/>
            <person name="Gillis M."/>
            <person name="Methe B."/>
            <person name="Sutton G."/>
            <person name="Nelson K.E."/>
        </authorList>
    </citation>
    <scope>NUCLEOTIDE SEQUENCE [LARGE SCALE GENOMIC DNA]</scope>
    <source>
        <strain evidence="4 5">OBRC8</strain>
    </source>
</reference>
<proteinExistence type="predicted"/>
<evidence type="ECO:0000256" key="1">
    <source>
        <dbReference type="ARBA" id="ARBA00023125"/>
    </source>
</evidence>
<keyword evidence="1 2" id="KW-0238">DNA-binding</keyword>
<dbReference type="InterPro" id="IPR001647">
    <property type="entry name" value="HTH_TetR"/>
</dbReference>
<dbReference type="Pfam" id="PF00440">
    <property type="entry name" value="TetR_N"/>
    <property type="match status" value="1"/>
</dbReference>
<feature type="domain" description="HTH tetR-type" evidence="3">
    <location>
        <begin position="8"/>
        <end position="68"/>
    </location>
</feature>
<dbReference type="RefSeq" id="WP_009530578.1">
    <property type="nucleotide sequence ID" value="NZ_ALNK01000014.1"/>
</dbReference>
<evidence type="ECO:0000313" key="5">
    <source>
        <dbReference type="Proteomes" id="UP000005244"/>
    </source>
</evidence>
<dbReference type="Proteomes" id="UP000005244">
    <property type="component" value="Unassembled WGS sequence"/>
</dbReference>
<dbReference type="Gene3D" id="1.10.357.10">
    <property type="entry name" value="Tetracycline Repressor, domain 2"/>
    <property type="match status" value="1"/>
</dbReference>